<gene>
    <name evidence="1" type="ORF">NPIL_351</name>
</gene>
<dbReference type="AlphaFoldDB" id="A0A8X6QQV7"/>
<comment type="caution">
    <text evidence="1">The sequence shown here is derived from an EMBL/GenBank/DDBJ whole genome shotgun (WGS) entry which is preliminary data.</text>
</comment>
<name>A0A8X6QQV7_NEPPI</name>
<sequence length="135" mass="15515">MMKTQHRVTKPKVVKKVRRDYIKYGFSWWSDGSAPDHSASLRRSTKPEITVTQTGNTSAGRTVLMNSTCMEDCRLNACEGGYREMKVSVIYVVLCKDSIHDSQRYFRDTELKGCIRAENLRLRSLVYNDAKDKAQ</sequence>
<organism evidence="1 2">
    <name type="scientific">Nephila pilipes</name>
    <name type="common">Giant wood spider</name>
    <name type="synonym">Nephila maculata</name>
    <dbReference type="NCBI Taxonomy" id="299642"/>
    <lineage>
        <taxon>Eukaryota</taxon>
        <taxon>Metazoa</taxon>
        <taxon>Ecdysozoa</taxon>
        <taxon>Arthropoda</taxon>
        <taxon>Chelicerata</taxon>
        <taxon>Arachnida</taxon>
        <taxon>Araneae</taxon>
        <taxon>Araneomorphae</taxon>
        <taxon>Entelegynae</taxon>
        <taxon>Araneoidea</taxon>
        <taxon>Nephilidae</taxon>
        <taxon>Nephila</taxon>
    </lineage>
</organism>
<evidence type="ECO:0000313" key="2">
    <source>
        <dbReference type="Proteomes" id="UP000887013"/>
    </source>
</evidence>
<accession>A0A8X6QQV7</accession>
<dbReference type="Proteomes" id="UP000887013">
    <property type="component" value="Unassembled WGS sequence"/>
</dbReference>
<keyword evidence="2" id="KW-1185">Reference proteome</keyword>
<protein>
    <submittedName>
        <fullName evidence="1">Uncharacterized protein</fullName>
    </submittedName>
</protein>
<reference evidence="1" key="1">
    <citation type="submission" date="2020-08" db="EMBL/GenBank/DDBJ databases">
        <title>Multicomponent nature underlies the extraordinary mechanical properties of spider dragline silk.</title>
        <authorList>
            <person name="Kono N."/>
            <person name="Nakamura H."/>
            <person name="Mori M."/>
            <person name="Yoshida Y."/>
            <person name="Ohtoshi R."/>
            <person name="Malay A.D."/>
            <person name="Moran D.A.P."/>
            <person name="Tomita M."/>
            <person name="Numata K."/>
            <person name="Arakawa K."/>
        </authorList>
    </citation>
    <scope>NUCLEOTIDE SEQUENCE</scope>
</reference>
<dbReference type="EMBL" id="BMAW01131165">
    <property type="protein sequence ID" value="GFU38267.1"/>
    <property type="molecule type" value="Genomic_DNA"/>
</dbReference>
<evidence type="ECO:0000313" key="1">
    <source>
        <dbReference type="EMBL" id="GFU38267.1"/>
    </source>
</evidence>
<proteinExistence type="predicted"/>